<dbReference type="Proteomes" id="UP000177506">
    <property type="component" value="Unassembled WGS sequence"/>
</dbReference>
<comment type="caution">
    <text evidence="2">The sequence shown here is derived from an EMBL/GenBank/DDBJ whole genome shotgun (WGS) entry which is preliminary data.</text>
</comment>
<dbReference type="SUPFAM" id="SSF82693">
    <property type="entry name" value="Multidrug efflux transporter AcrB pore domain, PN1, PN2, PC1 and PC2 subdomains"/>
    <property type="match status" value="1"/>
</dbReference>
<dbReference type="SUPFAM" id="SSF82714">
    <property type="entry name" value="Multidrug efflux transporter AcrB TolC docking domain, DN and DC subdomains"/>
    <property type="match status" value="1"/>
</dbReference>
<dbReference type="InterPro" id="IPR001036">
    <property type="entry name" value="Acrflvin-R"/>
</dbReference>
<feature type="transmembrane region" description="Helical" evidence="1">
    <location>
        <begin position="304"/>
        <end position="323"/>
    </location>
</feature>
<accession>A0A1G1TMM2</accession>
<name>A0A1G1TMM2_9BACT</name>
<evidence type="ECO:0000256" key="1">
    <source>
        <dbReference type="SAM" id="Phobius"/>
    </source>
</evidence>
<feature type="transmembrane region" description="Helical" evidence="1">
    <location>
        <begin position="356"/>
        <end position="375"/>
    </location>
</feature>
<keyword evidence="1" id="KW-1133">Transmembrane helix</keyword>
<sequence length="470" mass="50092">MDEGAIVLDYNSPAGTSLDETDRMLRRAETLIQRVPEVASYSRRTGTQMGFFITEPNRGDYLIRLKTSRDRTTEEVIADLRQRIETTEPALVIDFGQVIGDMLGDLMSTVQPIEIKVFGPDATQRYALANQVAAVVEKTAGTADVFNGIVRVGPSVDVRPDPRRLAQFGLTATAFQTQLQTQLGGTVAGNVLSGEQLLNIRLRYPGAAQATLAQMRAEPVFLPNGQRRRLDELATVAVSTSSAELERENLQAMTPVTARLDGRDLGSAVREIQQKIARQVPLPPGYFVQYGGSFAEQQQSFQELLTILGTACLLVFAVGLFLFRDLKAAGLILLVAILGPAGGSLALYLTGTPLNVGSYTGLIMVVGIIGENAIFTFQQFNDFRAEGGPVAAAIGYAIAARLRPKLMTALAAIAALLPLALGIGAGAQLHQPLAIAVIGGLLLALPLLLVVLPSLLRLAYGGGEQSAPAT</sequence>
<dbReference type="PANTHER" id="PTHR32063">
    <property type="match status" value="1"/>
</dbReference>
<dbReference type="PRINTS" id="PR00702">
    <property type="entry name" value="ACRIFLAVINRP"/>
</dbReference>
<dbReference type="GO" id="GO:0042910">
    <property type="term" value="F:xenobiotic transmembrane transporter activity"/>
    <property type="evidence" value="ECO:0007669"/>
    <property type="project" value="TreeGrafter"/>
</dbReference>
<dbReference type="Gene3D" id="3.30.70.1440">
    <property type="entry name" value="Multidrug efflux transporter AcrB pore domain"/>
    <property type="match status" value="1"/>
</dbReference>
<feature type="transmembrane region" description="Helical" evidence="1">
    <location>
        <begin position="330"/>
        <end position="350"/>
    </location>
</feature>
<dbReference type="Gene3D" id="3.30.2090.10">
    <property type="entry name" value="Multidrug efflux transporter AcrB TolC docking domain, DN and DC subdomains"/>
    <property type="match status" value="1"/>
</dbReference>
<dbReference type="AlphaFoldDB" id="A0A1G1TMM2"/>
<dbReference type="EMBL" id="MDZA01000011">
    <property type="protein sequence ID" value="OGX92128.1"/>
    <property type="molecule type" value="Genomic_DNA"/>
</dbReference>
<evidence type="ECO:0000313" key="3">
    <source>
        <dbReference type="Proteomes" id="UP000177506"/>
    </source>
</evidence>
<dbReference type="PANTHER" id="PTHR32063:SF24">
    <property type="entry name" value="CATION EFFLUX SYSTEM (ACRB_ACRD_ACRF FAMILY)"/>
    <property type="match status" value="1"/>
</dbReference>
<dbReference type="GO" id="GO:0005886">
    <property type="term" value="C:plasma membrane"/>
    <property type="evidence" value="ECO:0007669"/>
    <property type="project" value="TreeGrafter"/>
</dbReference>
<keyword evidence="1" id="KW-0472">Membrane</keyword>
<reference evidence="2 3" key="1">
    <citation type="submission" date="2016-08" db="EMBL/GenBank/DDBJ databases">
        <title>Hymenobacter coccineus sp. nov., Hymenobacter lapidarius sp. nov. and Hymenobacter glacialis sp. nov., isolated from Antarctic soil.</title>
        <authorList>
            <person name="Sedlacek I."/>
            <person name="Kralova S."/>
            <person name="Kyrova K."/>
            <person name="Maslanova I."/>
            <person name="Stankova E."/>
            <person name="Vrbovska V."/>
            <person name="Nemec M."/>
            <person name="Bartak M."/>
            <person name="Svec P."/>
            <person name="Busse H.-J."/>
            <person name="Pantucek R."/>
        </authorList>
    </citation>
    <scope>NUCLEOTIDE SEQUENCE [LARGE SCALE GENOMIC DNA]</scope>
    <source>
        <strain evidence="2 3">CCM 8649</strain>
    </source>
</reference>
<proteinExistence type="predicted"/>
<keyword evidence="3" id="KW-1185">Reference proteome</keyword>
<keyword evidence="1" id="KW-0812">Transmembrane</keyword>
<feature type="transmembrane region" description="Helical" evidence="1">
    <location>
        <begin position="433"/>
        <end position="456"/>
    </location>
</feature>
<gene>
    <name evidence="2" type="ORF">BEN49_03605</name>
</gene>
<dbReference type="SUPFAM" id="SSF82866">
    <property type="entry name" value="Multidrug efflux transporter AcrB transmembrane domain"/>
    <property type="match status" value="1"/>
</dbReference>
<dbReference type="Pfam" id="PF00873">
    <property type="entry name" value="ACR_tran"/>
    <property type="match status" value="1"/>
</dbReference>
<dbReference type="Gene3D" id="3.30.70.1430">
    <property type="entry name" value="Multidrug efflux transporter AcrB pore domain"/>
    <property type="match status" value="1"/>
</dbReference>
<evidence type="ECO:0000313" key="2">
    <source>
        <dbReference type="EMBL" id="OGX92128.1"/>
    </source>
</evidence>
<dbReference type="Gene3D" id="1.20.1640.10">
    <property type="entry name" value="Multidrug efflux transporter AcrB transmembrane domain"/>
    <property type="match status" value="1"/>
</dbReference>
<dbReference type="InterPro" id="IPR027463">
    <property type="entry name" value="AcrB_DN_DC_subdom"/>
</dbReference>
<protein>
    <submittedName>
        <fullName evidence="2">Uncharacterized protein</fullName>
    </submittedName>
</protein>
<organism evidence="2 3">
    <name type="scientific">Hymenobacter coccineus</name>
    <dbReference type="NCBI Taxonomy" id="1908235"/>
    <lineage>
        <taxon>Bacteria</taxon>
        <taxon>Pseudomonadati</taxon>
        <taxon>Bacteroidota</taxon>
        <taxon>Cytophagia</taxon>
        <taxon>Cytophagales</taxon>
        <taxon>Hymenobacteraceae</taxon>
        <taxon>Hymenobacter</taxon>
    </lineage>
</organism>
<feature type="transmembrane region" description="Helical" evidence="1">
    <location>
        <begin position="406"/>
        <end position="427"/>
    </location>
</feature>